<dbReference type="PANTHER" id="PTHR34599:SF1">
    <property type="entry name" value="PHOSPHATIDIC ACID PHOSPHATASE TYPE 2_HALOPEROXIDASE DOMAIN-CONTAINING PROTEIN"/>
    <property type="match status" value="1"/>
</dbReference>
<dbReference type="Gene3D" id="1.10.606.10">
    <property type="entry name" value="Vanadium-containing Chloroperoxidase, domain 2"/>
    <property type="match status" value="1"/>
</dbReference>
<organism evidence="1">
    <name type="scientific">Sylvanvirus sp</name>
    <dbReference type="NCBI Taxonomy" id="2487774"/>
    <lineage>
        <taxon>Viruses</taxon>
    </lineage>
</organism>
<dbReference type="InterPro" id="IPR016119">
    <property type="entry name" value="Br/Cl_peroxidase_C"/>
</dbReference>
<gene>
    <name evidence="1" type="ORF">Sylvanvirus12_18</name>
</gene>
<dbReference type="PANTHER" id="PTHR34599">
    <property type="entry name" value="PEROXIDASE-RELATED"/>
    <property type="match status" value="1"/>
</dbReference>
<proteinExistence type="predicted"/>
<name>A0A3G5AI90_9VIRU</name>
<dbReference type="EMBL" id="MK072518">
    <property type="protein sequence ID" value="AYV86886.1"/>
    <property type="molecule type" value="Genomic_DNA"/>
</dbReference>
<dbReference type="InterPro" id="IPR036938">
    <property type="entry name" value="PAP2/HPO_sf"/>
</dbReference>
<dbReference type="InterPro" id="IPR052559">
    <property type="entry name" value="V-haloperoxidase"/>
</dbReference>
<dbReference type="SUPFAM" id="SSF48317">
    <property type="entry name" value="Acid phosphatase/Vanadium-dependent haloperoxidase"/>
    <property type="match status" value="1"/>
</dbReference>
<sequence>MSTPCPCPVPGLNRYYVGNNALLKKQLAIINGRRPVLLPVSVTTTELSFPHFNASFTKGLLHDAITGSLVNDADFQNMVWNLIHNRQLLFSQLPLAPNSTALLVDPFGALATCLMGADQAALTLCIPPLLSSAAGAAEMVELYAQMLTRDVPFNEYALSPDIANMIGFLNDPLVLANLPDPPSGGSINPQNIFRGTFPGCEIGPYLSQLMWLNVPLGAVTVNPVSLTYPTKAQAIVEGLRVEWGVNNQEVILAENGQLTTFPPVPTVAQETYKYLYAGRNLAEAVHQDASIYFYYCAANILAALNVPWNPTLPSAPNQSNFFTCGSGNAVQHSLAEVCSLALKHAWNWKWNQYRKLRPEVFGLWIDNVQQGRVQNTGNYNINPLIFQNGILDAVQIANGLWGFPTSSTLSSTFREMSPAHPSYPSGHSVVAGACCTILKLFFNADTVWTAISGLQASTLNRRILPSPVTGPVIQANADGSSLETYVGTDQSQMTVGSEINKLGINVAIGRDWAGIHYRTDGMEGMKLGEQVAIGYFADLLSSWVQNNVDGTIPRVQFRKLDGTIQVIVPTISSAVPQQ</sequence>
<protein>
    <submittedName>
        <fullName evidence="1">Uncharacterized protein</fullName>
    </submittedName>
</protein>
<accession>A0A3G5AI90</accession>
<dbReference type="GO" id="GO:0004601">
    <property type="term" value="F:peroxidase activity"/>
    <property type="evidence" value="ECO:0007669"/>
    <property type="project" value="InterPro"/>
</dbReference>
<reference evidence="1" key="1">
    <citation type="submission" date="2018-10" db="EMBL/GenBank/DDBJ databases">
        <title>Hidden diversity of soil giant viruses.</title>
        <authorList>
            <person name="Schulz F."/>
            <person name="Alteio L."/>
            <person name="Goudeau D."/>
            <person name="Ryan E.M."/>
            <person name="Malmstrom R.R."/>
            <person name="Blanchard J."/>
            <person name="Woyke T."/>
        </authorList>
    </citation>
    <scope>NUCLEOTIDE SEQUENCE</scope>
    <source>
        <strain evidence="1">SYV1</strain>
    </source>
</reference>
<evidence type="ECO:0000313" key="1">
    <source>
        <dbReference type="EMBL" id="AYV86886.1"/>
    </source>
</evidence>